<protein>
    <submittedName>
        <fullName evidence="1">Uncharacterized protein</fullName>
    </submittedName>
</protein>
<dbReference type="EMBL" id="JAENQP010000001">
    <property type="protein sequence ID" value="MBO3357636.1"/>
    <property type="molecule type" value="Genomic_DNA"/>
</dbReference>
<evidence type="ECO:0000313" key="2">
    <source>
        <dbReference type="Proteomes" id="UP000668068"/>
    </source>
</evidence>
<dbReference type="AlphaFoldDB" id="A0AAW4ISS3"/>
<proteinExistence type="predicted"/>
<comment type="caution">
    <text evidence="1">The sequence shown here is derived from an EMBL/GenBank/DDBJ whole genome shotgun (WGS) entry which is preliminary data.</text>
</comment>
<evidence type="ECO:0000313" key="1">
    <source>
        <dbReference type="EMBL" id="MBO3357636.1"/>
    </source>
</evidence>
<name>A0AAW4ISS3_CLOPF</name>
<dbReference type="RefSeq" id="WP_003477325.1">
    <property type="nucleotide sequence ID" value="NZ_CATNWO010000001.1"/>
</dbReference>
<dbReference type="Proteomes" id="UP000668068">
    <property type="component" value="Unassembled WGS sequence"/>
</dbReference>
<sequence length="58" mass="6523">MKLREDYKCNVAKTFTELAIQNNLIKANIDPEVTAQNVCKFFNTIAENLGESSDSNEV</sequence>
<organism evidence="1 2">
    <name type="scientific">Clostridium perfringens</name>
    <dbReference type="NCBI Taxonomy" id="1502"/>
    <lineage>
        <taxon>Bacteria</taxon>
        <taxon>Bacillati</taxon>
        <taxon>Bacillota</taxon>
        <taxon>Clostridia</taxon>
        <taxon>Eubacteriales</taxon>
        <taxon>Clostridiaceae</taxon>
        <taxon>Clostridium</taxon>
    </lineage>
</organism>
<gene>
    <name evidence="1" type="ORF">JJB47_02445</name>
</gene>
<accession>A0AAW4ISS3</accession>
<reference evidence="1" key="1">
    <citation type="submission" date="2020-12" db="EMBL/GenBank/DDBJ databases">
        <title>Comparative genomics of Clostridium perfringens reveals patterns of host-associated phylogenetic clades and virulence factors.</title>
        <authorList>
            <person name="Smith A.H."/>
            <person name="Geier R."/>
        </authorList>
    </citation>
    <scope>NUCLEOTIDE SEQUENCE</scope>
    <source>
        <strain evidence="1">CHD30677R</strain>
    </source>
</reference>